<evidence type="ECO:0000256" key="3">
    <source>
        <dbReference type="ARBA" id="ARBA00023180"/>
    </source>
</evidence>
<dbReference type="GO" id="GO:0006508">
    <property type="term" value="P:proteolysis"/>
    <property type="evidence" value="ECO:0007669"/>
    <property type="project" value="InterPro"/>
</dbReference>
<dbReference type="SUPFAM" id="SSF53474">
    <property type="entry name" value="alpha/beta-Hydrolases"/>
    <property type="match status" value="1"/>
</dbReference>
<dbReference type="InterPro" id="IPR001563">
    <property type="entry name" value="Peptidase_S10"/>
</dbReference>
<evidence type="ECO:0000313" key="5">
    <source>
        <dbReference type="Proteomes" id="UP001237642"/>
    </source>
</evidence>
<dbReference type="PANTHER" id="PTHR11802:SF29">
    <property type="entry name" value="SERINE CARBOXYPEPTIDASE-LIKE 19"/>
    <property type="match status" value="1"/>
</dbReference>
<accession>A0AAD8N1U8</accession>
<dbReference type="PRINTS" id="PR00724">
    <property type="entry name" value="CRBOXYPTASEC"/>
</dbReference>
<proteinExistence type="inferred from homology"/>
<evidence type="ECO:0000256" key="2">
    <source>
        <dbReference type="ARBA" id="ARBA00022729"/>
    </source>
</evidence>
<keyword evidence="4" id="KW-0121">Carboxypeptidase</keyword>
<dbReference type="Proteomes" id="UP001237642">
    <property type="component" value="Unassembled WGS sequence"/>
</dbReference>
<dbReference type="GO" id="GO:0004185">
    <property type="term" value="F:serine-type carboxypeptidase activity"/>
    <property type="evidence" value="ECO:0007669"/>
    <property type="project" value="InterPro"/>
</dbReference>
<dbReference type="InterPro" id="IPR029058">
    <property type="entry name" value="AB_hydrolase_fold"/>
</dbReference>
<sequence length="517" mass="58168">MLLSFCVGPRTFDPGADARCKSPMTRGGGKEGAQGSVAHPKFDSIFVPQDYDPAELILRGSKVRHKSLPQQVTADFHSPVIKYIPGFQGPLPFELTTGYVGVDESEDVQLFYYFVKSETNPKDDPLILWITGGPGCSSFTALAYELGPLYFEQVAYNGTLPSLISNPNTWTKAASIIFLDLPVGTGFSYGRTPNASHSTDTQACSQALQFLKKWFISHTEFLTNPFYVGGDSYSGIFVPIITQMISNEKDAEASIEPSINLKGYLLGNPSTFPNEKNFRYTFAHGMGIISDELYESLRRNCGLDYHKSDSDSAECSKNIEAYELCRSGLSKVQILEMKCAEPLRRSLSYEKKTGMDKFGNHNNPKSTLSGFECRDDGYPLSNDWINDENVQKALHIRQGSVGSWRRCSKLSYQFLISDTRTYHANLSRKGYRSLIYSGDHDMIVPFQSTQAWIRDLNYSIIDDWRPWIVEGQYVGYTRTYSNKMTFATIKGGGHTAPEYKPAECYAMFRRWLSYMPL</sequence>
<dbReference type="EMBL" id="JAUIZM010000003">
    <property type="protein sequence ID" value="KAK1393514.1"/>
    <property type="molecule type" value="Genomic_DNA"/>
</dbReference>
<dbReference type="Gene3D" id="3.40.50.1820">
    <property type="entry name" value="alpha/beta hydrolase"/>
    <property type="match status" value="1"/>
</dbReference>
<comment type="caution">
    <text evidence="4">The sequence shown here is derived from an EMBL/GenBank/DDBJ whole genome shotgun (WGS) entry which is preliminary data.</text>
</comment>
<comment type="similarity">
    <text evidence="1">Belongs to the peptidase S10 family.</text>
</comment>
<dbReference type="FunFam" id="3.40.50.1820:FF:000148">
    <property type="entry name" value="Serine carboxypeptidase-like 11"/>
    <property type="match status" value="1"/>
</dbReference>
<dbReference type="PANTHER" id="PTHR11802">
    <property type="entry name" value="SERINE PROTEASE FAMILY S10 SERINE CARBOXYPEPTIDASE"/>
    <property type="match status" value="1"/>
</dbReference>
<gene>
    <name evidence="4" type="ORF">POM88_012570</name>
</gene>
<organism evidence="4 5">
    <name type="scientific">Heracleum sosnowskyi</name>
    <dbReference type="NCBI Taxonomy" id="360622"/>
    <lineage>
        <taxon>Eukaryota</taxon>
        <taxon>Viridiplantae</taxon>
        <taxon>Streptophyta</taxon>
        <taxon>Embryophyta</taxon>
        <taxon>Tracheophyta</taxon>
        <taxon>Spermatophyta</taxon>
        <taxon>Magnoliopsida</taxon>
        <taxon>eudicotyledons</taxon>
        <taxon>Gunneridae</taxon>
        <taxon>Pentapetalae</taxon>
        <taxon>asterids</taxon>
        <taxon>campanulids</taxon>
        <taxon>Apiales</taxon>
        <taxon>Apiaceae</taxon>
        <taxon>Apioideae</taxon>
        <taxon>apioid superclade</taxon>
        <taxon>Tordylieae</taxon>
        <taxon>Tordyliinae</taxon>
        <taxon>Heracleum</taxon>
    </lineage>
</organism>
<keyword evidence="2" id="KW-0732">Signal</keyword>
<dbReference type="GO" id="GO:0016752">
    <property type="term" value="F:sinapoyltransferase activity"/>
    <property type="evidence" value="ECO:0007669"/>
    <property type="project" value="UniProtKB-ARBA"/>
</dbReference>
<protein>
    <submittedName>
        <fullName evidence="4">Serine carboxypeptidase</fullName>
    </submittedName>
</protein>
<keyword evidence="4" id="KW-0378">Hydrolase</keyword>
<keyword evidence="5" id="KW-1185">Reference proteome</keyword>
<dbReference type="AlphaFoldDB" id="A0AAD8N1U8"/>
<keyword evidence="3" id="KW-0325">Glycoprotein</keyword>
<evidence type="ECO:0000313" key="4">
    <source>
        <dbReference type="EMBL" id="KAK1393514.1"/>
    </source>
</evidence>
<dbReference type="GO" id="GO:0019748">
    <property type="term" value="P:secondary metabolic process"/>
    <property type="evidence" value="ECO:0007669"/>
    <property type="project" value="UniProtKB-ARBA"/>
</dbReference>
<dbReference type="Pfam" id="PF00450">
    <property type="entry name" value="Peptidase_S10"/>
    <property type="match status" value="1"/>
</dbReference>
<keyword evidence="4" id="KW-0645">Protease</keyword>
<reference evidence="4" key="2">
    <citation type="submission" date="2023-05" db="EMBL/GenBank/DDBJ databases">
        <authorList>
            <person name="Schelkunov M.I."/>
        </authorList>
    </citation>
    <scope>NUCLEOTIDE SEQUENCE</scope>
    <source>
        <strain evidence="4">Hsosn_3</strain>
        <tissue evidence="4">Leaf</tissue>
    </source>
</reference>
<name>A0AAD8N1U8_9APIA</name>
<evidence type="ECO:0000256" key="1">
    <source>
        <dbReference type="ARBA" id="ARBA00009431"/>
    </source>
</evidence>
<reference evidence="4" key="1">
    <citation type="submission" date="2023-02" db="EMBL/GenBank/DDBJ databases">
        <title>Genome of toxic invasive species Heracleum sosnowskyi carries increased number of genes despite the absence of recent whole-genome duplications.</title>
        <authorList>
            <person name="Schelkunov M."/>
            <person name="Shtratnikova V."/>
            <person name="Makarenko M."/>
            <person name="Klepikova A."/>
            <person name="Omelchenko D."/>
            <person name="Novikova G."/>
            <person name="Obukhova E."/>
            <person name="Bogdanov V."/>
            <person name="Penin A."/>
            <person name="Logacheva M."/>
        </authorList>
    </citation>
    <scope>NUCLEOTIDE SEQUENCE</scope>
    <source>
        <strain evidence="4">Hsosn_3</strain>
        <tissue evidence="4">Leaf</tissue>
    </source>
</reference>